<feature type="domain" description="4Fe-4S His(Cys)3-ligated-type" evidence="10">
    <location>
        <begin position="85"/>
        <end position="125"/>
    </location>
</feature>
<dbReference type="PANTHER" id="PTHR43105">
    <property type="entry name" value="RESPIRATORY NITRATE REDUCTASE"/>
    <property type="match status" value="1"/>
</dbReference>
<dbReference type="CDD" id="cd00207">
    <property type="entry name" value="fer2"/>
    <property type="match status" value="1"/>
</dbReference>
<dbReference type="GO" id="GO:0016020">
    <property type="term" value="C:membrane"/>
    <property type="evidence" value="ECO:0007669"/>
    <property type="project" value="InterPro"/>
</dbReference>
<dbReference type="GO" id="GO:0042773">
    <property type="term" value="P:ATP synthesis coupled electron transport"/>
    <property type="evidence" value="ECO:0007669"/>
    <property type="project" value="InterPro"/>
</dbReference>
<dbReference type="AlphaFoldDB" id="A0A8A6W2M5"/>
<dbReference type="InterPro" id="IPR006656">
    <property type="entry name" value="Mopterin_OxRdtase"/>
</dbReference>
<dbReference type="PANTHER" id="PTHR43105:SF13">
    <property type="entry name" value="NADH-UBIQUINONE OXIDOREDUCTASE 75 KDA SUBUNIT, MITOCHONDRIAL"/>
    <property type="match status" value="1"/>
</dbReference>
<keyword evidence="11" id="KW-0496">Mitochondrion</keyword>
<dbReference type="GeneID" id="70637883"/>
<geneLocation type="mitochondrion" evidence="11"/>
<proteinExistence type="inferred from homology"/>
<name>A0A8A6W2M5_9STRA</name>
<dbReference type="InterPro" id="IPR019574">
    <property type="entry name" value="NADH_UbQ_OxRdtase_Gsu_4Fe4S-bd"/>
</dbReference>
<accession>A0A8A6W2M5</accession>
<dbReference type="EMBL" id="MW435847">
    <property type="protein sequence ID" value="QTK21676.1"/>
    <property type="molecule type" value="Genomic_DNA"/>
</dbReference>
<dbReference type="Pfam" id="PF22117">
    <property type="entry name" value="Fer4_Nqo3"/>
    <property type="match status" value="1"/>
</dbReference>
<evidence type="ECO:0000256" key="5">
    <source>
        <dbReference type="ARBA" id="ARBA00022967"/>
    </source>
</evidence>
<dbReference type="Gene3D" id="3.30.70.20">
    <property type="match status" value="1"/>
</dbReference>
<dbReference type="GO" id="GO:0016491">
    <property type="term" value="F:oxidoreductase activity"/>
    <property type="evidence" value="ECO:0007669"/>
    <property type="project" value="InterPro"/>
</dbReference>
<dbReference type="Pfam" id="PF00384">
    <property type="entry name" value="Molybdopterin"/>
    <property type="match status" value="1"/>
</dbReference>
<keyword evidence="7" id="KW-0411">Iron-sulfur</keyword>
<dbReference type="PROSITE" id="PS00643">
    <property type="entry name" value="COMPLEX1_75K_3"/>
    <property type="match status" value="1"/>
</dbReference>
<dbReference type="SMART" id="SM00929">
    <property type="entry name" value="NADH-G_4Fe-4S_3"/>
    <property type="match status" value="1"/>
</dbReference>
<keyword evidence="5" id="KW-1278">Translocase</keyword>
<evidence type="ECO:0000256" key="2">
    <source>
        <dbReference type="ARBA" id="ARBA00005404"/>
    </source>
</evidence>
<reference evidence="11" key="1">
    <citation type="submission" date="2021-01" db="EMBL/GenBank/DDBJ databases">
        <authorList>
            <person name="Huang H."/>
            <person name="Chen N."/>
        </authorList>
    </citation>
    <scope>NUCLEOTIDE SEQUENCE</scope>
</reference>
<dbReference type="GO" id="GO:0051539">
    <property type="term" value="F:4 iron, 4 sulfur cluster binding"/>
    <property type="evidence" value="ECO:0007669"/>
    <property type="project" value="UniProtKB-KW"/>
</dbReference>
<dbReference type="InterPro" id="IPR036010">
    <property type="entry name" value="2Fe-2S_ferredoxin-like_sf"/>
</dbReference>
<dbReference type="InterPro" id="IPR000283">
    <property type="entry name" value="NADH_UbQ_OxRdtase_75kDa_su_CS"/>
</dbReference>
<sequence>MKYFYVNNKKYILNNKTNFSIIDFCESIGETIPHFCYHKQLSIAGNCRMCLVELKNSPKPLISCAMFVVNKMEIYTNSPLVKKARENVLEFLLLNHPLDCPVCDQGGECDLQDQSFNLGVIKKRFYSFKRSVHNKNFGILIKTLMTRCIHCTRCVRFSQEVSGTSELGVFGRGLNSEIGTYKLSNYNSELSANVIDICPVGALTSKPYSFVSRSWELKTIKCINFSDSFSQNLLISIKNNTIYKILPTFDSDSSLNLNYSWITDKTRFSFNGMFSPERVSNTFLMFESTISKKSWKFLFKEFALNLFFQDQLIKHKYVPWKITLIVNETLSLDLIFILLLINKQYSFFNLKKLNLFNVKNDLEKSFFFNSNFSNSKLCWLIDINPRYEGPLLNILIRKLYLSGNFNIFYIGSLLNLTYPVNYLGSNFKIIKEIVEGNHPFCQKLISSFSTQVIVGSSTLLGGSFYTSFYNILNYFNRLPISFTTNFLNPTIEISNLNYLKFFKNVTFSDFFNSNLLFFLDTNFKNSFFKKIIELKILKYKTDTFFFKTPIIIQSSFFNKNSSLNLHQALDSNLIFNFPNKNFFEESGVFLNNLGILKRKIKIISNTKSTTKSNWYLLKTVFNSFSKVTFSSINSKNNYKYLVYRSNNFLLNLSYLNINFLPTNFYSKISLEQNTFNTFNTKVNKKKKKTIFYFSKNYLWYKDFFIGNLDLFSKFSTIMIKCSKNIRKINNNFLI</sequence>
<comment type="cofactor">
    <cofactor evidence="1">
        <name>[4Fe-4S] cluster</name>
        <dbReference type="ChEBI" id="CHEBI:49883"/>
    </cofactor>
</comment>
<dbReference type="Pfam" id="PF13510">
    <property type="entry name" value="Fer2_4"/>
    <property type="match status" value="1"/>
</dbReference>
<evidence type="ECO:0000256" key="1">
    <source>
        <dbReference type="ARBA" id="ARBA00001966"/>
    </source>
</evidence>
<evidence type="ECO:0000256" key="7">
    <source>
        <dbReference type="ARBA" id="ARBA00023014"/>
    </source>
</evidence>
<gene>
    <name evidence="11" type="primary">nad11</name>
</gene>
<keyword evidence="6" id="KW-0408">Iron</keyword>
<dbReference type="SUPFAM" id="SSF54292">
    <property type="entry name" value="2Fe-2S ferredoxin-like"/>
    <property type="match status" value="1"/>
</dbReference>
<protein>
    <submittedName>
        <fullName evidence="11">NADH dehydrogenase subunit 11</fullName>
    </submittedName>
</protein>
<evidence type="ECO:0000313" key="11">
    <source>
        <dbReference type="EMBL" id="QTK21676.1"/>
    </source>
</evidence>
<dbReference type="Pfam" id="PF10588">
    <property type="entry name" value="NADH-G_4Fe-4S_3"/>
    <property type="match status" value="1"/>
</dbReference>
<dbReference type="RefSeq" id="YP_010248481.1">
    <property type="nucleotide sequence ID" value="NC_060315.1"/>
</dbReference>
<evidence type="ECO:0000256" key="4">
    <source>
        <dbReference type="ARBA" id="ARBA00022723"/>
    </source>
</evidence>
<comment type="cofactor">
    <cofactor evidence="9">
        <name>[2Fe-2S] cluster</name>
        <dbReference type="ChEBI" id="CHEBI:190135"/>
    </cofactor>
</comment>
<dbReference type="SUPFAM" id="SSF54862">
    <property type="entry name" value="4Fe-4S ferredoxins"/>
    <property type="match status" value="1"/>
</dbReference>
<dbReference type="Gene3D" id="3.10.20.740">
    <property type="match status" value="1"/>
</dbReference>
<evidence type="ECO:0000256" key="3">
    <source>
        <dbReference type="ARBA" id="ARBA00022485"/>
    </source>
</evidence>
<dbReference type="GO" id="GO:0008137">
    <property type="term" value="F:NADH dehydrogenase (ubiquinone) activity"/>
    <property type="evidence" value="ECO:0007669"/>
    <property type="project" value="InterPro"/>
</dbReference>
<evidence type="ECO:0000256" key="6">
    <source>
        <dbReference type="ARBA" id="ARBA00023004"/>
    </source>
</evidence>
<comment type="similarity">
    <text evidence="2">Belongs to the complex I 75 kDa subunit family.</text>
</comment>
<keyword evidence="8" id="KW-0520">NAD</keyword>
<dbReference type="GO" id="GO:0046872">
    <property type="term" value="F:metal ion binding"/>
    <property type="evidence" value="ECO:0007669"/>
    <property type="project" value="UniProtKB-KW"/>
</dbReference>
<evidence type="ECO:0000256" key="8">
    <source>
        <dbReference type="ARBA" id="ARBA00023027"/>
    </source>
</evidence>
<keyword evidence="3" id="KW-0004">4Fe-4S</keyword>
<organism evidence="11">
    <name type="scientific">Coscinodiscus granii</name>
    <dbReference type="NCBI Taxonomy" id="265552"/>
    <lineage>
        <taxon>Eukaryota</taxon>
        <taxon>Sar</taxon>
        <taxon>Stramenopiles</taxon>
        <taxon>Ochrophyta</taxon>
        <taxon>Bacillariophyta</taxon>
        <taxon>Coscinodiscophyceae</taxon>
        <taxon>Coscinodiscophycidae</taxon>
        <taxon>Coscinodiscales</taxon>
        <taxon>Coscinodiscaceae</taxon>
        <taxon>Coscinodiscus</taxon>
    </lineage>
</organism>
<dbReference type="PROSITE" id="PS00641">
    <property type="entry name" value="COMPLEX1_75K_1"/>
    <property type="match status" value="1"/>
</dbReference>
<dbReference type="InterPro" id="IPR054351">
    <property type="entry name" value="NADH_UbQ_OxRdtase_ferredoxin"/>
</dbReference>
<dbReference type="SUPFAM" id="SSF53706">
    <property type="entry name" value="Formate dehydrogenase/DMSO reductase, domains 1-3"/>
    <property type="match status" value="1"/>
</dbReference>
<dbReference type="FunFam" id="3.10.20.740:FF:000001">
    <property type="entry name" value="NADH-quinone oxidoreductase subunit G"/>
    <property type="match status" value="1"/>
</dbReference>
<evidence type="ECO:0000256" key="9">
    <source>
        <dbReference type="ARBA" id="ARBA00034078"/>
    </source>
</evidence>
<dbReference type="InterPro" id="IPR050123">
    <property type="entry name" value="Prok_molybdopt-oxidoreductase"/>
</dbReference>
<keyword evidence="4" id="KW-0479">Metal-binding</keyword>
<dbReference type="FunFam" id="3.30.70.20:FF:000002">
    <property type="entry name" value="NADH-ubiquinone oxidoreductase 75 kDa subunit"/>
    <property type="match status" value="1"/>
</dbReference>
<evidence type="ECO:0000259" key="10">
    <source>
        <dbReference type="SMART" id="SM00929"/>
    </source>
</evidence>
<dbReference type="PROSITE" id="PS00642">
    <property type="entry name" value="COMPLEX1_75K_2"/>
    <property type="match status" value="1"/>
</dbReference>
<dbReference type="InterPro" id="IPR001041">
    <property type="entry name" value="2Fe-2S_ferredoxin-type"/>
</dbReference>